<keyword evidence="1" id="KW-0805">Transcription regulation</keyword>
<gene>
    <name evidence="6" type="ORF">BJ987_003825</name>
</gene>
<dbReference type="InterPro" id="IPR023851">
    <property type="entry name" value="Tscrpt_reg_TetR-type"/>
</dbReference>
<keyword evidence="7" id="KW-1185">Reference proteome</keyword>
<dbReference type="InterPro" id="IPR001647">
    <property type="entry name" value="HTH_TetR"/>
</dbReference>
<keyword evidence="2 4" id="KW-0238">DNA-binding</keyword>
<proteinExistence type="predicted"/>
<dbReference type="Gene3D" id="1.10.10.60">
    <property type="entry name" value="Homeodomain-like"/>
    <property type="match status" value="1"/>
</dbReference>
<feature type="DNA-binding region" description="H-T-H motif" evidence="4">
    <location>
        <begin position="37"/>
        <end position="56"/>
    </location>
</feature>
<dbReference type="RefSeq" id="WP_307869671.1">
    <property type="nucleotide sequence ID" value="NZ_JAGGMR010000001.1"/>
</dbReference>
<comment type="caution">
    <text evidence="6">The sequence shown here is derived from an EMBL/GenBank/DDBJ whole genome shotgun (WGS) entry which is preliminary data.</text>
</comment>
<dbReference type="InterPro" id="IPR050109">
    <property type="entry name" value="HTH-type_TetR-like_transc_reg"/>
</dbReference>
<accession>A0ABS4QGU6</accession>
<evidence type="ECO:0000256" key="4">
    <source>
        <dbReference type="PROSITE-ProRule" id="PRU00335"/>
    </source>
</evidence>
<dbReference type="Pfam" id="PF17754">
    <property type="entry name" value="TetR_C_14"/>
    <property type="match status" value="1"/>
</dbReference>
<dbReference type="Pfam" id="PF00440">
    <property type="entry name" value="TetR_N"/>
    <property type="match status" value="1"/>
</dbReference>
<name>A0ABS4QGU6_9NOCA</name>
<dbReference type="PROSITE" id="PS50977">
    <property type="entry name" value="HTH_TETR_2"/>
    <property type="match status" value="1"/>
</dbReference>
<feature type="domain" description="HTH tetR-type" evidence="5">
    <location>
        <begin position="14"/>
        <end position="74"/>
    </location>
</feature>
<evidence type="ECO:0000259" key="5">
    <source>
        <dbReference type="PROSITE" id="PS50977"/>
    </source>
</evidence>
<evidence type="ECO:0000256" key="3">
    <source>
        <dbReference type="ARBA" id="ARBA00023163"/>
    </source>
</evidence>
<keyword evidence="3" id="KW-0804">Transcription</keyword>
<dbReference type="PANTHER" id="PTHR30055">
    <property type="entry name" value="HTH-TYPE TRANSCRIPTIONAL REGULATOR RUTR"/>
    <property type="match status" value="1"/>
</dbReference>
<dbReference type="InterPro" id="IPR009057">
    <property type="entry name" value="Homeodomain-like_sf"/>
</dbReference>
<evidence type="ECO:0000313" key="6">
    <source>
        <dbReference type="EMBL" id="MBP2190924.1"/>
    </source>
</evidence>
<organism evidence="6 7">
    <name type="scientific">Nocardia goodfellowii</name>
    <dbReference type="NCBI Taxonomy" id="882446"/>
    <lineage>
        <taxon>Bacteria</taxon>
        <taxon>Bacillati</taxon>
        <taxon>Actinomycetota</taxon>
        <taxon>Actinomycetes</taxon>
        <taxon>Mycobacteriales</taxon>
        <taxon>Nocardiaceae</taxon>
        <taxon>Nocardia</taxon>
    </lineage>
</organism>
<reference evidence="6 7" key="1">
    <citation type="submission" date="2021-03" db="EMBL/GenBank/DDBJ databases">
        <title>Sequencing the genomes of 1000 actinobacteria strains.</title>
        <authorList>
            <person name="Klenk H.-P."/>
        </authorList>
    </citation>
    <scope>NUCLEOTIDE SEQUENCE [LARGE SCALE GENOMIC DNA]</scope>
    <source>
        <strain evidence="6 7">DSM 45516</strain>
    </source>
</reference>
<dbReference type="Proteomes" id="UP001519325">
    <property type="component" value="Unassembled WGS sequence"/>
</dbReference>
<dbReference type="SUPFAM" id="SSF46689">
    <property type="entry name" value="Homeodomain-like"/>
    <property type="match status" value="1"/>
</dbReference>
<dbReference type="Gene3D" id="1.10.357.10">
    <property type="entry name" value="Tetracycline Repressor, domain 2"/>
    <property type="match status" value="1"/>
</dbReference>
<evidence type="ECO:0000256" key="1">
    <source>
        <dbReference type="ARBA" id="ARBA00023015"/>
    </source>
</evidence>
<dbReference type="EMBL" id="JAGGMR010000001">
    <property type="protein sequence ID" value="MBP2190924.1"/>
    <property type="molecule type" value="Genomic_DNA"/>
</dbReference>
<dbReference type="InterPro" id="IPR041347">
    <property type="entry name" value="MftR_C"/>
</dbReference>
<sequence>MTGQGTTTRGRPRGTTKRELELIAMRLFSAHGFDNTTVEQIAAAAGISGRTFFRYFPTKAEVLWSQFDDEIAALEAAFATIADTVPMMTAVRRVVVDVNTYRAEDIPELRTRMHLIASVPALAATAGAHYDAWERAVSSFAARRLGAAENDLIPLAVGRTTLAAARAAFDAWLNRSTPPAPQAGGHRPRADADLTVYLEQALSALERGFSELPSGFGDRAAGV</sequence>
<dbReference type="PANTHER" id="PTHR30055:SF238">
    <property type="entry name" value="MYCOFACTOCIN BIOSYNTHESIS TRANSCRIPTIONAL REGULATOR MFTR-RELATED"/>
    <property type="match status" value="1"/>
</dbReference>
<evidence type="ECO:0000313" key="7">
    <source>
        <dbReference type="Proteomes" id="UP001519325"/>
    </source>
</evidence>
<dbReference type="PROSITE" id="PS01081">
    <property type="entry name" value="HTH_TETR_1"/>
    <property type="match status" value="1"/>
</dbReference>
<protein>
    <submittedName>
        <fullName evidence="6">Mycofactocin system transcriptional regulator</fullName>
    </submittedName>
</protein>
<dbReference type="NCBIfam" id="TIGR03968">
    <property type="entry name" value="mycofact_TetR"/>
    <property type="match status" value="1"/>
</dbReference>
<dbReference type="InterPro" id="IPR023772">
    <property type="entry name" value="DNA-bd_HTH_TetR-type_CS"/>
</dbReference>
<evidence type="ECO:0000256" key="2">
    <source>
        <dbReference type="ARBA" id="ARBA00023125"/>
    </source>
</evidence>